<evidence type="ECO:0000259" key="8">
    <source>
        <dbReference type="Pfam" id="PF14322"/>
    </source>
</evidence>
<evidence type="ECO:0000256" key="6">
    <source>
        <dbReference type="SAM" id="SignalP"/>
    </source>
</evidence>
<dbReference type="Gene3D" id="1.25.40.390">
    <property type="match status" value="1"/>
</dbReference>
<evidence type="ECO:0000313" key="9">
    <source>
        <dbReference type="EMBL" id="SDE58613.1"/>
    </source>
</evidence>
<feature type="domain" description="SusD-like N-terminal" evidence="8">
    <location>
        <begin position="79"/>
        <end position="230"/>
    </location>
</feature>
<keyword evidence="10" id="KW-1185">Reference proteome</keyword>
<evidence type="ECO:0000256" key="2">
    <source>
        <dbReference type="ARBA" id="ARBA00006275"/>
    </source>
</evidence>
<dbReference type="SUPFAM" id="SSF48452">
    <property type="entry name" value="TPR-like"/>
    <property type="match status" value="1"/>
</dbReference>
<evidence type="ECO:0000313" key="10">
    <source>
        <dbReference type="Proteomes" id="UP000199072"/>
    </source>
</evidence>
<dbReference type="OrthoDB" id="608091at2"/>
<dbReference type="PROSITE" id="PS51257">
    <property type="entry name" value="PROKAR_LIPOPROTEIN"/>
    <property type="match status" value="1"/>
</dbReference>
<keyword evidence="3 6" id="KW-0732">Signal</keyword>
<evidence type="ECO:0000256" key="5">
    <source>
        <dbReference type="ARBA" id="ARBA00023237"/>
    </source>
</evidence>
<feature type="chain" id="PRO_5011449364" evidence="6">
    <location>
        <begin position="25"/>
        <end position="622"/>
    </location>
</feature>
<dbReference type="InterPro" id="IPR012944">
    <property type="entry name" value="SusD_RagB_dom"/>
</dbReference>
<dbReference type="Pfam" id="PF07980">
    <property type="entry name" value="SusD_RagB"/>
    <property type="match status" value="1"/>
</dbReference>
<organism evidence="9 10">
    <name type="scientific">Mucilaginibacter pineti</name>
    <dbReference type="NCBI Taxonomy" id="1391627"/>
    <lineage>
        <taxon>Bacteria</taxon>
        <taxon>Pseudomonadati</taxon>
        <taxon>Bacteroidota</taxon>
        <taxon>Sphingobacteriia</taxon>
        <taxon>Sphingobacteriales</taxon>
        <taxon>Sphingobacteriaceae</taxon>
        <taxon>Mucilaginibacter</taxon>
    </lineage>
</organism>
<keyword evidence="5" id="KW-0998">Cell outer membrane</keyword>
<dbReference type="Proteomes" id="UP000199072">
    <property type="component" value="Unassembled WGS sequence"/>
</dbReference>
<proteinExistence type="inferred from homology"/>
<comment type="similarity">
    <text evidence="2">Belongs to the SusD family.</text>
</comment>
<dbReference type="RefSeq" id="WP_091150708.1">
    <property type="nucleotide sequence ID" value="NZ_FNAI01000007.1"/>
</dbReference>
<keyword evidence="4" id="KW-0472">Membrane</keyword>
<sequence length="622" mass="69750">MKRNKYIYFIFAACILAASCKKYLNVVPTELVTQQAVFSNIQNAESAWAHLYASLNSGDVQFIHGGGTVLGACTDECKNHWENVPELAFNSGAWNATNNALDIWTGAYQYIRSANIFLANIDQTPLPASRLDYYQPRIPLYKAEARFLRANQYFELFRRYGAVPLINTALTTTDPSATKITRNSVDDVVKYITSECDEIATILPLSYASGSSDYGRITKGAALALKARTLLYAASPLFNGNTMYASIKNADGTQLFSQTYDNNKWLLAANAAKAVLDLNTYSLSNPNHSNPVDNYAQLFFTRNYDETILPLIIGGNRDFEGTFMPNGRDSKAVNGNGKMSVFQDLVDAYEMNNGRPITDQQSGYQTTGFWNGTLWDGVANTSVSNISNTYKNRDPRFYATIFFQYGVWNYANNSRPLKFAWFGNNGGACDGWPKPGTNCETGYNWRKWADPTVNLKGGGNANRNFPLIRLAEIYLIYAEAMNEYLSAPTSDVYNAVNAVRNRVSMPGLPIIAADNTKEGMRKRIQNEKRVEFAFENQRFWDVRRWMIAKTTDNGDMHGLNARPTPAELSSTGLDPNSEEAGVAVFYKVVVDQQRVFLDRHYLMPIPQTEINIDPDLIQNYGW</sequence>
<dbReference type="GO" id="GO:0009279">
    <property type="term" value="C:cell outer membrane"/>
    <property type="evidence" value="ECO:0007669"/>
    <property type="project" value="UniProtKB-SubCell"/>
</dbReference>
<dbReference type="EMBL" id="FNAI01000007">
    <property type="protein sequence ID" value="SDE58613.1"/>
    <property type="molecule type" value="Genomic_DNA"/>
</dbReference>
<comment type="subcellular location">
    <subcellularLocation>
        <location evidence="1">Cell outer membrane</location>
    </subcellularLocation>
</comment>
<dbReference type="InterPro" id="IPR033985">
    <property type="entry name" value="SusD-like_N"/>
</dbReference>
<accession>A0A1G7E4K4</accession>
<evidence type="ECO:0000256" key="3">
    <source>
        <dbReference type="ARBA" id="ARBA00022729"/>
    </source>
</evidence>
<protein>
    <submittedName>
        <fullName evidence="9">Starch-binding associating with outer membrane</fullName>
    </submittedName>
</protein>
<dbReference type="STRING" id="1391627.SAMN05216464_107268"/>
<dbReference type="Pfam" id="PF14322">
    <property type="entry name" value="SusD-like_3"/>
    <property type="match status" value="1"/>
</dbReference>
<dbReference type="InterPro" id="IPR011990">
    <property type="entry name" value="TPR-like_helical_dom_sf"/>
</dbReference>
<reference evidence="9 10" key="1">
    <citation type="submission" date="2016-10" db="EMBL/GenBank/DDBJ databases">
        <authorList>
            <person name="de Groot N.N."/>
        </authorList>
    </citation>
    <scope>NUCLEOTIDE SEQUENCE [LARGE SCALE GENOMIC DNA]</scope>
    <source>
        <strain evidence="9 10">47C3B</strain>
    </source>
</reference>
<dbReference type="AlphaFoldDB" id="A0A1G7E4K4"/>
<feature type="signal peptide" evidence="6">
    <location>
        <begin position="1"/>
        <end position="24"/>
    </location>
</feature>
<name>A0A1G7E4K4_9SPHI</name>
<evidence type="ECO:0000256" key="4">
    <source>
        <dbReference type="ARBA" id="ARBA00023136"/>
    </source>
</evidence>
<evidence type="ECO:0000256" key="1">
    <source>
        <dbReference type="ARBA" id="ARBA00004442"/>
    </source>
</evidence>
<feature type="domain" description="RagB/SusD" evidence="7">
    <location>
        <begin position="321"/>
        <end position="622"/>
    </location>
</feature>
<gene>
    <name evidence="9" type="ORF">SAMN05216464_107268</name>
</gene>
<evidence type="ECO:0000259" key="7">
    <source>
        <dbReference type="Pfam" id="PF07980"/>
    </source>
</evidence>